<sequence>MNINKLATVLVAVSSLGISAVSQASGEAGDIYVAPFGSYLHPGGDTQASDGWGAGAGVGMVINRYFNVEARGFWHNYRNDIPCCGGGETDLLGASLDGQFYFMRDRFSPYLVASLGGMRTELTSRYFNTHATSFIFEAGGGGSFTITDNFSLRGDVRYRINTLPSNVGGEGVLNDLVVNLGFEFKLGQL</sequence>
<keyword evidence="1 2" id="KW-0732">Signal</keyword>
<dbReference type="Proteomes" id="UP000005090">
    <property type="component" value="Chromosome"/>
</dbReference>
<accession>H8GNA2</accession>
<evidence type="ECO:0000256" key="2">
    <source>
        <dbReference type="SAM" id="SignalP"/>
    </source>
</evidence>
<evidence type="ECO:0000313" key="5">
    <source>
        <dbReference type="Proteomes" id="UP000005090"/>
    </source>
</evidence>
<dbReference type="AlphaFoldDB" id="H8GNA2"/>
<dbReference type="RefSeq" id="WP_005369272.1">
    <property type="nucleotide sequence ID" value="NZ_CM001475.1"/>
</dbReference>
<dbReference type="SUPFAM" id="SSF56925">
    <property type="entry name" value="OMPA-like"/>
    <property type="match status" value="1"/>
</dbReference>
<dbReference type="STRING" id="686340.Metal_0480"/>
<name>H8GNA2_METAL</name>
<organism evidence="4 5">
    <name type="scientific">Methylomicrobium album BG8</name>
    <dbReference type="NCBI Taxonomy" id="686340"/>
    <lineage>
        <taxon>Bacteria</taxon>
        <taxon>Pseudomonadati</taxon>
        <taxon>Pseudomonadota</taxon>
        <taxon>Gammaproteobacteria</taxon>
        <taxon>Methylococcales</taxon>
        <taxon>Methylococcaceae</taxon>
        <taxon>Methylomicrobium</taxon>
    </lineage>
</organism>
<evidence type="ECO:0000256" key="1">
    <source>
        <dbReference type="ARBA" id="ARBA00022729"/>
    </source>
</evidence>
<dbReference type="HOGENOM" id="CLU_1432994_0_0_6"/>
<proteinExistence type="predicted"/>
<evidence type="ECO:0000313" key="4">
    <source>
        <dbReference type="EMBL" id="EIC28331.1"/>
    </source>
</evidence>
<feature type="chain" id="PRO_5003612877" description="Outer membrane protein beta-barrel domain-containing protein" evidence="2">
    <location>
        <begin position="25"/>
        <end position="189"/>
    </location>
</feature>
<feature type="signal peptide" evidence="2">
    <location>
        <begin position="1"/>
        <end position="24"/>
    </location>
</feature>
<evidence type="ECO:0000259" key="3">
    <source>
        <dbReference type="Pfam" id="PF13505"/>
    </source>
</evidence>
<gene>
    <name evidence="4" type="ORF">Metal_0480</name>
</gene>
<keyword evidence="5" id="KW-1185">Reference proteome</keyword>
<reference evidence="4 5" key="1">
    <citation type="journal article" date="2013" name="Genome Announc.">
        <title>Genome Sequence of the Obligate Gammaproteobacterial Methanotroph Methylomicrobium album Strain BG8.</title>
        <authorList>
            <person name="Kits K.D."/>
            <person name="Kalyuzhnaya M.G."/>
            <person name="Klotz M.G."/>
            <person name="Jetten M.S."/>
            <person name="Op den Camp H.J."/>
            <person name="Vuilleumier S."/>
            <person name="Bringel F."/>
            <person name="Dispirito A.A."/>
            <person name="Murrell J.C."/>
            <person name="Bruce D."/>
            <person name="Cheng J.F."/>
            <person name="Copeland A."/>
            <person name="Goodwin L."/>
            <person name="Hauser L."/>
            <person name="Lajus A."/>
            <person name="Land M.L."/>
            <person name="Lapidus A."/>
            <person name="Lucas S."/>
            <person name="Medigue C."/>
            <person name="Pitluck S."/>
            <person name="Woyke T."/>
            <person name="Zeytun A."/>
            <person name="Stein L.Y."/>
        </authorList>
    </citation>
    <scope>NUCLEOTIDE SEQUENCE [LARGE SCALE GENOMIC DNA]</scope>
    <source>
        <strain evidence="4 5">BG8</strain>
    </source>
</reference>
<feature type="domain" description="Outer membrane protein beta-barrel" evidence="3">
    <location>
        <begin position="12"/>
        <end position="184"/>
    </location>
</feature>
<dbReference type="Gene3D" id="2.40.160.20">
    <property type="match status" value="1"/>
</dbReference>
<protein>
    <recommendedName>
        <fullName evidence="3">Outer membrane protein beta-barrel domain-containing protein</fullName>
    </recommendedName>
</protein>
<dbReference type="InterPro" id="IPR027385">
    <property type="entry name" value="Beta-barrel_OMP"/>
</dbReference>
<dbReference type="EMBL" id="CM001475">
    <property type="protein sequence ID" value="EIC28331.1"/>
    <property type="molecule type" value="Genomic_DNA"/>
</dbReference>
<dbReference type="Pfam" id="PF13505">
    <property type="entry name" value="OMP_b-brl"/>
    <property type="match status" value="1"/>
</dbReference>
<dbReference type="InterPro" id="IPR011250">
    <property type="entry name" value="OMP/PagP_B-barrel"/>
</dbReference>
<dbReference type="eggNOG" id="COG3637">
    <property type="taxonomic scope" value="Bacteria"/>
</dbReference>